<protein>
    <submittedName>
        <fullName evidence="1">Uncharacterized protein</fullName>
    </submittedName>
</protein>
<proteinExistence type="predicted"/>
<evidence type="ECO:0000313" key="2">
    <source>
        <dbReference type="Proteomes" id="UP001597512"/>
    </source>
</evidence>
<dbReference type="Proteomes" id="UP001597512">
    <property type="component" value="Unassembled WGS sequence"/>
</dbReference>
<accession>A0ABW6AFJ8</accession>
<comment type="caution">
    <text evidence="1">The sequence shown here is derived from an EMBL/GenBank/DDBJ whole genome shotgun (WGS) entry which is preliminary data.</text>
</comment>
<name>A0ABW6AFJ8_9BACT</name>
<evidence type="ECO:0000313" key="1">
    <source>
        <dbReference type="EMBL" id="MFD2932903.1"/>
    </source>
</evidence>
<dbReference type="RefSeq" id="WP_381497087.1">
    <property type="nucleotide sequence ID" value="NZ_JBHUOM010000001.1"/>
</dbReference>
<organism evidence="1 2">
    <name type="scientific">Spirosoma flavum</name>
    <dbReference type="NCBI Taxonomy" id="2048557"/>
    <lineage>
        <taxon>Bacteria</taxon>
        <taxon>Pseudomonadati</taxon>
        <taxon>Bacteroidota</taxon>
        <taxon>Cytophagia</taxon>
        <taxon>Cytophagales</taxon>
        <taxon>Cytophagaceae</taxon>
        <taxon>Spirosoma</taxon>
    </lineage>
</organism>
<reference evidence="2" key="1">
    <citation type="journal article" date="2019" name="Int. J. Syst. Evol. Microbiol.">
        <title>The Global Catalogue of Microorganisms (GCM) 10K type strain sequencing project: providing services to taxonomists for standard genome sequencing and annotation.</title>
        <authorList>
            <consortium name="The Broad Institute Genomics Platform"/>
            <consortium name="The Broad Institute Genome Sequencing Center for Infectious Disease"/>
            <person name="Wu L."/>
            <person name="Ma J."/>
        </authorList>
    </citation>
    <scope>NUCLEOTIDE SEQUENCE [LARGE SCALE GENOMIC DNA]</scope>
    <source>
        <strain evidence="2">KCTC 52490</strain>
    </source>
</reference>
<sequence length="414" mass="46540">MTLKPKVCDELSGKDVLSGFHNTIKRFTVTILEMKRLLLVLLLSPLLSSAQATIDTLHWQATRRLQLADFHSPTQPGLGGSEFYYQIGYEVRATSVWSQPAIDAFCLMFRNLSWVSETARNERTLAYNQVLFDLVEIHTRLMKAKLIALRTDRHFKQQATQIEYLTNAELGAEVNRFRAETGGGDDLPVLKRWQLQVAQRFYDTPDLVTTYHSSKIGYGLFMGVGGVLPTGPLAQTLNPSAGIGFGLDIAFQRTMLLLHPTLYNGSLRSGFSLHNQTWDKDMTVSSTLFEVGLGHVISDSPRSRLIPYVGYRLLDLSPRDHTDERYKGLSLLNHAPAIGIILDIKLGDNTRKRDRSEDSFWFVRTKISYSPLLDVQSFSGGLINMQISLGGFSRVRKVTYMSEHTLIPLPGNSL</sequence>
<keyword evidence="2" id="KW-1185">Reference proteome</keyword>
<dbReference type="EMBL" id="JBHUOM010000001">
    <property type="protein sequence ID" value="MFD2932903.1"/>
    <property type="molecule type" value="Genomic_DNA"/>
</dbReference>
<gene>
    <name evidence="1" type="ORF">ACFS25_03875</name>
</gene>